<dbReference type="EMBL" id="OFSM01000029">
    <property type="protein sequence ID" value="SOY31649.1"/>
    <property type="molecule type" value="Genomic_DNA"/>
</dbReference>
<name>A0A2K4ZMD2_9FIRM</name>
<protein>
    <recommendedName>
        <fullName evidence="3">DUF3788 domain-containing protein</fullName>
    </recommendedName>
</protein>
<evidence type="ECO:0000313" key="2">
    <source>
        <dbReference type="Proteomes" id="UP000236311"/>
    </source>
</evidence>
<evidence type="ECO:0008006" key="3">
    <source>
        <dbReference type="Google" id="ProtNLM"/>
    </source>
</evidence>
<proteinExistence type="predicted"/>
<sequence>MINLTDRNVCPSLEEIGEYIGNPVFLQFCAQIKTAYQCKEKIEFSACSWERGWNVKFKKAGKTLCTIYPREGYFTVMIVVGTKEKAAVEALLPECNAELREIYVQTKEGNGQRWMMIDLEDRGSMYDDILRLIAIRRG</sequence>
<dbReference type="InterPro" id="IPR024265">
    <property type="entry name" value="DUF3788"/>
</dbReference>
<accession>A0A2K4ZMD2</accession>
<dbReference type="OrthoDB" id="9090890at2"/>
<evidence type="ECO:0000313" key="1">
    <source>
        <dbReference type="EMBL" id="SOY31649.1"/>
    </source>
</evidence>
<dbReference type="Pfam" id="PF12663">
    <property type="entry name" value="DUF3788"/>
    <property type="match status" value="1"/>
</dbReference>
<dbReference type="AlphaFoldDB" id="A0A2K4ZMD2"/>
<gene>
    <name evidence="1" type="ORF">AMURIS_04394</name>
</gene>
<dbReference type="Proteomes" id="UP000236311">
    <property type="component" value="Unassembled WGS sequence"/>
</dbReference>
<dbReference type="RefSeq" id="WP_103241637.1">
    <property type="nucleotide sequence ID" value="NZ_CANRXC010000086.1"/>
</dbReference>
<reference evidence="1 2" key="1">
    <citation type="submission" date="2018-01" db="EMBL/GenBank/DDBJ databases">
        <authorList>
            <person name="Gaut B.S."/>
            <person name="Morton B.R."/>
            <person name="Clegg M.T."/>
            <person name="Duvall M.R."/>
        </authorList>
    </citation>
    <scope>NUCLEOTIDE SEQUENCE [LARGE SCALE GENOMIC DNA]</scope>
    <source>
        <strain evidence="1">GP69</strain>
    </source>
</reference>
<organism evidence="1 2">
    <name type="scientific">Acetatifactor muris</name>
    <dbReference type="NCBI Taxonomy" id="879566"/>
    <lineage>
        <taxon>Bacteria</taxon>
        <taxon>Bacillati</taxon>
        <taxon>Bacillota</taxon>
        <taxon>Clostridia</taxon>
        <taxon>Lachnospirales</taxon>
        <taxon>Lachnospiraceae</taxon>
        <taxon>Acetatifactor</taxon>
    </lineage>
</organism>
<keyword evidence="2" id="KW-1185">Reference proteome</keyword>